<accession>A0ABV5QX89</accession>
<dbReference type="Pfam" id="PF19692">
    <property type="entry name" value="DUF6193"/>
    <property type="match status" value="1"/>
</dbReference>
<dbReference type="EMBL" id="JBHMCT010000019">
    <property type="protein sequence ID" value="MFB9557994.1"/>
    <property type="molecule type" value="Genomic_DNA"/>
</dbReference>
<dbReference type="RefSeq" id="WP_345484926.1">
    <property type="nucleotide sequence ID" value="NZ_BAAAWU010000001.1"/>
</dbReference>
<evidence type="ECO:0000313" key="1">
    <source>
        <dbReference type="EMBL" id="MFB9557994.1"/>
    </source>
</evidence>
<name>A0ABV5QX89_9ACTN</name>
<reference evidence="1 2" key="1">
    <citation type="submission" date="2024-09" db="EMBL/GenBank/DDBJ databases">
        <authorList>
            <person name="Sun Q."/>
            <person name="Mori K."/>
        </authorList>
    </citation>
    <scope>NUCLEOTIDE SEQUENCE [LARGE SCALE GENOMIC DNA]</scope>
    <source>
        <strain evidence="1 2">JCM 4414</strain>
    </source>
</reference>
<dbReference type="InterPro" id="IPR045682">
    <property type="entry name" value="DUF6193"/>
</dbReference>
<comment type="caution">
    <text evidence="1">The sequence shown here is derived from an EMBL/GenBank/DDBJ whole genome shotgun (WGS) entry which is preliminary data.</text>
</comment>
<dbReference type="Proteomes" id="UP001589716">
    <property type="component" value="Unassembled WGS sequence"/>
</dbReference>
<gene>
    <name evidence="1" type="ORF">ACFFTP_27890</name>
</gene>
<keyword evidence="2" id="KW-1185">Reference proteome</keyword>
<sequence length="244" mass="26754">MDFGVGLGEGPWGDDGALGAVLGRTADGLGLALPESDGKRCRGAEYVDARNGRRAIVCPPGREHRALLVYLKDNGTPLAWGWTADLVDVVRAAAAWTGGAGLEETRARAPFIRFRPWALVHEREPFGRVELTWRVKLDRVHIPPYDRHPRPHALLAAAYAQPVLRRLMPVNSHFNLWFSTGVEQPWRTRLGYTICPYDEGLYGVRYQGALVTRTETPEEAVAVVVAALPEGLGPAEPRVSGHAP</sequence>
<protein>
    <submittedName>
        <fullName evidence="1">DUF6193 family natural product biosynthesis protein</fullName>
    </submittedName>
</protein>
<proteinExistence type="predicted"/>
<organism evidence="1 2">
    <name type="scientific">Streptomyces roseoviridis</name>
    <dbReference type="NCBI Taxonomy" id="67361"/>
    <lineage>
        <taxon>Bacteria</taxon>
        <taxon>Bacillati</taxon>
        <taxon>Actinomycetota</taxon>
        <taxon>Actinomycetes</taxon>
        <taxon>Kitasatosporales</taxon>
        <taxon>Streptomycetaceae</taxon>
        <taxon>Streptomyces</taxon>
    </lineage>
</organism>
<evidence type="ECO:0000313" key="2">
    <source>
        <dbReference type="Proteomes" id="UP001589716"/>
    </source>
</evidence>